<reference evidence="2 3" key="1">
    <citation type="submission" date="2016-12" db="EMBL/GenBank/DDBJ databases">
        <title>Study of bacterial adaptation to deep sea.</title>
        <authorList>
            <person name="Song J."/>
            <person name="Yoshizawa S."/>
            <person name="Kogure K."/>
        </authorList>
    </citation>
    <scope>NUCLEOTIDE SEQUENCE [LARGE SCALE GENOMIC DNA]</scope>
    <source>
        <strain evidence="2 3">SAORIC-165</strain>
    </source>
</reference>
<name>A0A2S7U1D9_9BACT</name>
<evidence type="ECO:0000313" key="3">
    <source>
        <dbReference type="Proteomes" id="UP000239907"/>
    </source>
</evidence>
<feature type="compositionally biased region" description="Basic and acidic residues" evidence="1">
    <location>
        <begin position="1"/>
        <end position="12"/>
    </location>
</feature>
<comment type="caution">
    <text evidence="2">The sequence shown here is derived from an EMBL/GenBank/DDBJ whole genome shotgun (WGS) entry which is preliminary data.</text>
</comment>
<gene>
    <name evidence="2" type="ORF">BSZ32_10205</name>
</gene>
<feature type="region of interest" description="Disordered" evidence="1">
    <location>
        <begin position="1"/>
        <end position="32"/>
    </location>
</feature>
<protein>
    <submittedName>
        <fullName evidence="2">Uncharacterized protein</fullName>
    </submittedName>
</protein>
<dbReference type="RefSeq" id="WP_105043314.1">
    <property type="nucleotide sequence ID" value="NZ_MQWA01000001.1"/>
</dbReference>
<dbReference type="Proteomes" id="UP000239907">
    <property type="component" value="Unassembled WGS sequence"/>
</dbReference>
<sequence length="77" mass="8845">MPNFKPKLDTLRRNRQVSAAHRKAPEPTQVAKGLDKRCRKLVIKLTHAEEEILEQRVNDTGVKNKSELIRRALGFKA</sequence>
<evidence type="ECO:0000313" key="2">
    <source>
        <dbReference type="EMBL" id="PQJ28826.1"/>
    </source>
</evidence>
<dbReference type="EMBL" id="MQWA01000001">
    <property type="protein sequence ID" value="PQJ28826.1"/>
    <property type="molecule type" value="Genomic_DNA"/>
</dbReference>
<dbReference type="AlphaFoldDB" id="A0A2S7U1D9"/>
<evidence type="ECO:0000256" key="1">
    <source>
        <dbReference type="SAM" id="MobiDB-lite"/>
    </source>
</evidence>
<organism evidence="2 3">
    <name type="scientific">Rubritalea profundi</name>
    <dbReference type="NCBI Taxonomy" id="1658618"/>
    <lineage>
        <taxon>Bacteria</taxon>
        <taxon>Pseudomonadati</taxon>
        <taxon>Verrucomicrobiota</taxon>
        <taxon>Verrucomicrobiia</taxon>
        <taxon>Verrucomicrobiales</taxon>
        <taxon>Rubritaleaceae</taxon>
        <taxon>Rubritalea</taxon>
    </lineage>
</organism>
<proteinExistence type="predicted"/>
<accession>A0A2S7U1D9</accession>
<keyword evidence="3" id="KW-1185">Reference proteome</keyword>